<dbReference type="STRING" id="139420.A0A371DI91"/>
<dbReference type="InterPro" id="IPR020846">
    <property type="entry name" value="MFS_dom"/>
</dbReference>
<dbReference type="Proteomes" id="UP000256964">
    <property type="component" value="Unassembled WGS sequence"/>
</dbReference>
<dbReference type="PANTHER" id="PTHR43791">
    <property type="entry name" value="PERMEASE-RELATED"/>
    <property type="match status" value="1"/>
</dbReference>
<name>A0A371DI91_9APHY</name>
<protein>
    <submittedName>
        <fullName evidence="8">MFS general substrate transporter</fullName>
    </submittedName>
</protein>
<feature type="transmembrane region" description="Helical" evidence="6">
    <location>
        <begin position="379"/>
        <end position="399"/>
    </location>
</feature>
<sequence>MSAEEPVRTSSDEKASIDGATGVPVIRNNDGHGAALQTVVLTRKEQKQLWRKVDLRLMPIVMVMYLCSFLDRANIGNAKLQGLVTQLDLTGNRYNIALTMYFLSFYVFAIPANLVIKTFRPSRWLSGITILWGIITTLMGLVKTYPQLVAVRVCLGIAESGLGCGVFYLFTLWYPRNMIQTRLALFWGGATFAGAFSGLLAYAIAFMSGTGGLLGWSWIFIIEGLFTVVVGVVALFVLVDLPGTATFLTPKERGYLVDLKEHDLTLVGEEEQFELRQFKEALLDWQVWTLGFLNLFVALALYGITLFLPSIINGFGFNTTISQLLTVPPYVVGTVTVIVWGIWADRIQLRSPFVFAGLSLCVIGYSINLSHTSIGAKYFGTFLIVTGAYSSVPALLAWISSNVVGHYKRGISISIQVIMSNLGGVIVSNIYRTQDAPRYILGHALELGFVALGIIMLPITVLVYRRINSVRDERHREAGEKAVAYTAQELRRLGDRAPDFRYTL</sequence>
<feature type="transmembrane region" description="Helical" evidence="6">
    <location>
        <begin position="183"/>
        <end position="204"/>
    </location>
</feature>
<evidence type="ECO:0000313" key="9">
    <source>
        <dbReference type="Proteomes" id="UP000256964"/>
    </source>
</evidence>
<dbReference type="FunFam" id="1.20.1250.20:FF:000068">
    <property type="entry name" value="MFS general substrate transporter"/>
    <property type="match status" value="1"/>
</dbReference>
<feature type="transmembrane region" description="Helical" evidence="6">
    <location>
        <begin position="443"/>
        <end position="464"/>
    </location>
</feature>
<dbReference type="SUPFAM" id="SSF103473">
    <property type="entry name" value="MFS general substrate transporter"/>
    <property type="match status" value="1"/>
</dbReference>
<dbReference type="EMBL" id="KZ857391">
    <property type="protein sequence ID" value="RDX52245.1"/>
    <property type="molecule type" value="Genomic_DNA"/>
</dbReference>
<accession>A0A371DI91</accession>
<evidence type="ECO:0000256" key="6">
    <source>
        <dbReference type="SAM" id="Phobius"/>
    </source>
</evidence>
<dbReference type="PANTHER" id="PTHR43791:SF18">
    <property type="entry name" value="NICOTINIC ACID TRANSPORTER TNA1, PUTATIVE (AFU_ORTHOLOGUE AFUA_3G03820)-RELATED"/>
    <property type="match status" value="1"/>
</dbReference>
<dbReference type="PROSITE" id="PS50850">
    <property type="entry name" value="MFS"/>
    <property type="match status" value="1"/>
</dbReference>
<keyword evidence="5 6" id="KW-0472">Membrane</keyword>
<feature type="transmembrane region" description="Helical" evidence="6">
    <location>
        <begin position="216"/>
        <end position="239"/>
    </location>
</feature>
<evidence type="ECO:0000256" key="5">
    <source>
        <dbReference type="ARBA" id="ARBA00023136"/>
    </source>
</evidence>
<feature type="transmembrane region" description="Helical" evidence="6">
    <location>
        <begin position="53"/>
        <end position="75"/>
    </location>
</feature>
<feature type="transmembrane region" description="Helical" evidence="6">
    <location>
        <begin position="148"/>
        <end position="171"/>
    </location>
</feature>
<feature type="transmembrane region" description="Helical" evidence="6">
    <location>
        <begin position="287"/>
        <end position="312"/>
    </location>
</feature>
<dbReference type="Gene3D" id="1.20.1250.20">
    <property type="entry name" value="MFS general substrate transporter like domains"/>
    <property type="match status" value="2"/>
</dbReference>
<comment type="subcellular location">
    <subcellularLocation>
        <location evidence="1">Membrane</location>
        <topology evidence="1">Multi-pass membrane protein</topology>
    </subcellularLocation>
</comment>
<keyword evidence="9" id="KW-1185">Reference proteome</keyword>
<evidence type="ECO:0000256" key="2">
    <source>
        <dbReference type="ARBA" id="ARBA00022448"/>
    </source>
</evidence>
<feature type="transmembrane region" description="Helical" evidence="6">
    <location>
        <begin position="95"/>
        <end position="116"/>
    </location>
</feature>
<evidence type="ECO:0000256" key="3">
    <source>
        <dbReference type="ARBA" id="ARBA00022692"/>
    </source>
</evidence>
<dbReference type="GO" id="GO:0016020">
    <property type="term" value="C:membrane"/>
    <property type="evidence" value="ECO:0007669"/>
    <property type="project" value="UniProtKB-SubCell"/>
</dbReference>
<keyword evidence="4 6" id="KW-1133">Transmembrane helix</keyword>
<feature type="transmembrane region" description="Helical" evidence="6">
    <location>
        <begin position="351"/>
        <end position="367"/>
    </location>
</feature>
<dbReference type="FunFam" id="1.20.1250.20:FF:000034">
    <property type="entry name" value="MFS general substrate transporter"/>
    <property type="match status" value="1"/>
</dbReference>
<evidence type="ECO:0000259" key="7">
    <source>
        <dbReference type="PROSITE" id="PS50850"/>
    </source>
</evidence>
<proteinExistence type="predicted"/>
<gene>
    <name evidence="8" type="ORF">OH76DRAFT_1480846</name>
</gene>
<dbReference type="GO" id="GO:0022857">
    <property type="term" value="F:transmembrane transporter activity"/>
    <property type="evidence" value="ECO:0007669"/>
    <property type="project" value="InterPro"/>
</dbReference>
<dbReference type="InterPro" id="IPR011701">
    <property type="entry name" value="MFS"/>
</dbReference>
<evidence type="ECO:0000256" key="4">
    <source>
        <dbReference type="ARBA" id="ARBA00022989"/>
    </source>
</evidence>
<dbReference type="AlphaFoldDB" id="A0A371DI91"/>
<dbReference type="OrthoDB" id="3639251at2759"/>
<evidence type="ECO:0000313" key="8">
    <source>
        <dbReference type="EMBL" id="RDX52245.1"/>
    </source>
</evidence>
<dbReference type="Pfam" id="PF07690">
    <property type="entry name" value="MFS_1"/>
    <property type="match status" value="1"/>
</dbReference>
<feature type="domain" description="Major facilitator superfamily (MFS) profile" evidence="7">
    <location>
        <begin position="57"/>
        <end position="471"/>
    </location>
</feature>
<keyword evidence="2" id="KW-0813">Transport</keyword>
<evidence type="ECO:0000256" key="1">
    <source>
        <dbReference type="ARBA" id="ARBA00004141"/>
    </source>
</evidence>
<feature type="transmembrane region" description="Helical" evidence="6">
    <location>
        <begin position="123"/>
        <end position="142"/>
    </location>
</feature>
<reference evidence="8 9" key="1">
    <citation type="journal article" date="2018" name="Biotechnol. Biofuels">
        <title>Integrative visual omics of the white-rot fungus Polyporus brumalis exposes the biotechnological potential of its oxidative enzymes for delignifying raw plant biomass.</title>
        <authorList>
            <person name="Miyauchi S."/>
            <person name="Rancon A."/>
            <person name="Drula E."/>
            <person name="Hage H."/>
            <person name="Chaduli D."/>
            <person name="Favel A."/>
            <person name="Grisel S."/>
            <person name="Henrissat B."/>
            <person name="Herpoel-Gimbert I."/>
            <person name="Ruiz-Duenas F.J."/>
            <person name="Chevret D."/>
            <person name="Hainaut M."/>
            <person name="Lin J."/>
            <person name="Wang M."/>
            <person name="Pangilinan J."/>
            <person name="Lipzen A."/>
            <person name="Lesage-Meessen L."/>
            <person name="Navarro D."/>
            <person name="Riley R."/>
            <person name="Grigoriev I.V."/>
            <person name="Zhou S."/>
            <person name="Raouche S."/>
            <person name="Rosso M.N."/>
        </authorList>
    </citation>
    <scope>NUCLEOTIDE SEQUENCE [LARGE SCALE GENOMIC DNA]</scope>
    <source>
        <strain evidence="8 9">BRFM 1820</strain>
    </source>
</reference>
<keyword evidence="3 6" id="KW-0812">Transmembrane</keyword>
<organism evidence="8 9">
    <name type="scientific">Lentinus brumalis</name>
    <dbReference type="NCBI Taxonomy" id="2498619"/>
    <lineage>
        <taxon>Eukaryota</taxon>
        <taxon>Fungi</taxon>
        <taxon>Dikarya</taxon>
        <taxon>Basidiomycota</taxon>
        <taxon>Agaricomycotina</taxon>
        <taxon>Agaricomycetes</taxon>
        <taxon>Polyporales</taxon>
        <taxon>Polyporaceae</taxon>
        <taxon>Lentinus</taxon>
    </lineage>
</organism>
<feature type="transmembrane region" description="Helical" evidence="6">
    <location>
        <begin position="411"/>
        <end position="431"/>
    </location>
</feature>
<dbReference type="InterPro" id="IPR036259">
    <property type="entry name" value="MFS_trans_sf"/>
</dbReference>
<feature type="transmembrane region" description="Helical" evidence="6">
    <location>
        <begin position="324"/>
        <end position="344"/>
    </location>
</feature>